<proteinExistence type="predicted"/>
<dbReference type="OrthoDB" id="9149037at2"/>
<name>A0A4R6N7W5_9BURK</name>
<dbReference type="EMBL" id="SNXE01000003">
    <property type="protein sequence ID" value="TDP11174.1"/>
    <property type="molecule type" value="Genomic_DNA"/>
</dbReference>
<keyword evidence="3" id="KW-1185">Reference proteome</keyword>
<dbReference type="RefSeq" id="WP_133603093.1">
    <property type="nucleotide sequence ID" value="NZ_JAUFPJ010000010.1"/>
</dbReference>
<feature type="compositionally biased region" description="Polar residues" evidence="1">
    <location>
        <begin position="314"/>
        <end position="325"/>
    </location>
</feature>
<reference evidence="2 3" key="1">
    <citation type="submission" date="2019-03" db="EMBL/GenBank/DDBJ databases">
        <title>Genomic Encyclopedia of Type Strains, Phase IV (KMG-IV): sequencing the most valuable type-strain genomes for metagenomic binning, comparative biology and taxonomic classification.</title>
        <authorList>
            <person name="Goeker M."/>
        </authorList>
    </citation>
    <scope>NUCLEOTIDE SEQUENCE [LARGE SCALE GENOMIC DNA]</scope>
    <source>
        <strain evidence="2 3">DSM 25082</strain>
    </source>
</reference>
<feature type="region of interest" description="Disordered" evidence="1">
    <location>
        <begin position="298"/>
        <end position="325"/>
    </location>
</feature>
<organism evidence="2 3">
    <name type="scientific">Roseateles asaccharophilus</name>
    <dbReference type="NCBI Taxonomy" id="582607"/>
    <lineage>
        <taxon>Bacteria</taxon>
        <taxon>Pseudomonadati</taxon>
        <taxon>Pseudomonadota</taxon>
        <taxon>Betaproteobacteria</taxon>
        <taxon>Burkholderiales</taxon>
        <taxon>Sphaerotilaceae</taxon>
        <taxon>Roseateles</taxon>
    </lineage>
</organism>
<evidence type="ECO:0000313" key="3">
    <source>
        <dbReference type="Proteomes" id="UP000295357"/>
    </source>
</evidence>
<dbReference type="Gene3D" id="3.40.50.2300">
    <property type="match status" value="1"/>
</dbReference>
<dbReference type="InterPro" id="IPR028082">
    <property type="entry name" value="Peripla_BP_I"/>
</dbReference>
<dbReference type="Proteomes" id="UP000295357">
    <property type="component" value="Unassembled WGS sequence"/>
</dbReference>
<evidence type="ECO:0000313" key="2">
    <source>
        <dbReference type="EMBL" id="TDP11174.1"/>
    </source>
</evidence>
<comment type="caution">
    <text evidence="2">The sequence shown here is derived from an EMBL/GenBank/DDBJ whole genome shotgun (WGS) entry which is preliminary data.</text>
</comment>
<evidence type="ECO:0000256" key="1">
    <source>
        <dbReference type="SAM" id="MobiDB-lite"/>
    </source>
</evidence>
<sequence>MHSNALSIKRGWGQVLMGTALLWGATSVAAQNSAPRIGAILPQSWPSPSQAQEMHEGMLLALNTLPISPTPTLVLMDSGCDAAKAELAAKALVAAKVDIVLGGFCVVGAAPAVLEQAGIPMVSGNAERFALGDLVLQTGRVGPRVAEATAATLRRETGLRVTAGGACWMDFAPELSSKFDAALCPTLSPDRSRWPEVEGLYTAAFRKPFTASAARGYAAMELGLAYVKKRRGGARPAAALAEARQTQTLLGPVPLGDAATPQQAMQLLLSARMPRLAPRETQALNALLKAKACAAAAATDSEPKWRDQPFELASCQSGRQQLAAR</sequence>
<evidence type="ECO:0008006" key="4">
    <source>
        <dbReference type="Google" id="ProtNLM"/>
    </source>
</evidence>
<protein>
    <recommendedName>
        <fullName evidence="4">Substrate-binding family protein</fullName>
    </recommendedName>
</protein>
<dbReference type="SUPFAM" id="SSF53822">
    <property type="entry name" value="Periplasmic binding protein-like I"/>
    <property type="match status" value="1"/>
</dbReference>
<gene>
    <name evidence="2" type="ORF">DFR39_10397</name>
</gene>
<accession>A0A4R6N7W5</accession>
<dbReference type="AlphaFoldDB" id="A0A4R6N7W5"/>